<proteinExistence type="inferred from homology"/>
<evidence type="ECO:0000256" key="7">
    <source>
        <dbReference type="ARBA" id="ARBA00033417"/>
    </source>
</evidence>
<dbReference type="Gramene" id="KRH71143">
    <property type="protein sequence ID" value="KRH71143"/>
    <property type="gene ID" value="GLYMA_02G132600"/>
</dbReference>
<evidence type="ECO:0000256" key="5">
    <source>
        <dbReference type="ARBA" id="ARBA00023295"/>
    </source>
</evidence>
<dbReference type="STRING" id="3847.A0A0R0KWC9"/>
<evidence type="ECO:0000313" key="9">
    <source>
        <dbReference type="EMBL" id="KRH71143.1"/>
    </source>
</evidence>
<keyword evidence="11" id="KW-1185">Reference proteome</keyword>
<dbReference type="Pfam" id="PF00332">
    <property type="entry name" value="Glyco_hydro_17"/>
    <property type="match status" value="1"/>
</dbReference>
<evidence type="ECO:0000256" key="3">
    <source>
        <dbReference type="ARBA" id="ARBA00012780"/>
    </source>
</evidence>
<evidence type="ECO:0000256" key="6">
    <source>
        <dbReference type="ARBA" id="ARBA00033335"/>
    </source>
</evidence>
<sequence>MASMSHLVNFLMHQKITHIRLYDPNPDILRALSGTHIHVTISKRRRRLPRRRGPLHPPLLLPALRSLHAALVYSNIHNDVFVSTPHSASVILNPFPPSQAFFNQTLETFIRPLIHFLSQTNSPLMLNLYPYYVFMQNRNLVPLENTLFKWCHIIVTNGITCISAQQQ</sequence>
<accession>A0A0R0KWC9</accession>
<reference evidence="9 10" key="1">
    <citation type="journal article" date="2010" name="Nature">
        <title>Genome sequence of the palaeopolyploid soybean.</title>
        <authorList>
            <person name="Schmutz J."/>
            <person name="Cannon S.B."/>
            <person name="Schlueter J."/>
            <person name="Ma J."/>
            <person name="Mitros T."/>
            <person name="Nelson W."/>
            <person name="Hyten D.L."/>
            <person name="Song Q."/>
            <person name="Thelen J.J."/>
            <person name="Cheng J."/>
            <person name="Xu D."/>
            <person name="Hellsten U."/>
            <person name="May G.D."/>
            <person name="Yu Y."/>
            <person name="Sakurai T."/>
            <person name="Umezawa T."/>
            <person name="Bhattacharyya M.K."/>
            <person name="Sandhu D."/>
            <person name="Valliyodan B."/>
            <person name="Lindquist E."/>
            <person name="Peto M."/>
            <person name="Grant D."/>
            <person name="Shu S."/>
            <person name="Goodstein D."/>
            <person name="Barry K."/>
            <person name="Futrell-Griggs M."/>
            <person name="Abernathy B."/>
            <person name="Du J."/>
            <person name="Tian Z."/>
            <person name="Zhu L."/>
            <person name="Gill N."/>
            <person name="Joshi T."/>
            <person name="Libault M."/>
            <person name="Sethuraman A."/>
            <person name="Zhang X.-C."/>
            <person name="Shinozaki K."/>
            <person name="Nguyen H.T."/>
            <person name="Wing R.A."/>
            <person name="Cregan P."/>
            <person name="Specht J."/>
            <person name="Grimwood J."/>
            <person name="Rokhsar D."/>
            <person name="Stacey G."/>
            <person name="Shoemaker R.C."/>
            <person name="Jackson S.A."/>
        </authorList>
    </citation>
    <scope>NUCLEOTIDE SEQUENCE</scope>
    <source>
        <strain evidence="10">cv. Williams 82</strain>
        <tissue evidence="9">Callus</tissue>
    </source>
</reference>
<keyword evidence="4" id="KW-0378">Hydrolase</keyword>
<dbReference type="InterPro" id="IPR017853">
    <property type="entry name" value="GH"/>
</dbReference>
<dbReference type="OMA" id="DSAYFAM"/>
<evidence type="ECO:0000256" key="2">
    <source>
        <dbReference type="ARBA" id="ARBA00008773"/>
    </source>
</evidence>
<dbReference type="GO" id="GO:0042973">
    <property type="term" value="F:glucan endo-1,3-beta-D-glucosidase activity"/>
    <property type="evidence" value="ECO:0007669"/>
    <property type="project" value="UniProtKB-EC"/>
</dbReference>
<organism evidence="9">
    <name type="scientific">Glycine max</name>
    <name type="common">Soybean</name>
    <name type="synonym">Glycine hispida</name>
    <dbReference type="NCBI Taxonomy" id="3847"/>
    <lineage>
        <taxon>Eukaryota</taxon>
        <taxon>Viridiplantae</taxon>
        <taxon>Streptophyta</taxon>
        <taxon>Embryophyta</taxon>
        <taxon>Tracheophyta</taxon>
        <taxon>Spermatophyta</taxon>
        <taxon>Magnoliopsida</taxon>
        <taxon>eudicotyledons</taxon>
        <taxon>Gunneridae</taxon>
        <taxon>Pentapetalae</taxon>
        <taxon>rosids</taxon>
        <taxon>fabids</taxon>
        <taxon>Fabales</taxon>
        <taxon>Fabaceae</taxon>
        <taxon>Papilionoideae</taxon>
        <taxon>50 kb inversion clade</taxon>
        <taxon>NPAAA clade</taxon>
        <taxon>indigoferoid/millettioid clade</taxon>
        <taxon>Phaseoleae</taxon>
        <taxon>Glycine</taxon>
        <taxon>Glycine subgen. Soja</taxon>
    </lineage>
</organism>
<dbReference type="InterPro" id="IPR000490">
    <property type="entry name" value="Glyco_hydro_17"/>
</dbReference>
<dbReference type="AlphaFoldDB" id="A0A0R0KWC9"/>
<dbReference type="PANTHER" id="PTHR32227">
    <property type="entry name" value="GLUCAN ENDO-1,3-BETA-GLUCOSIDASE BG1-RELATED-RELATED"/>
    <property type="match status" value="1"/>
</dbReference>
<dbReference type="EnsemblPlants" id="KRH71143">
    <property type="protein sequence ID" value="KRH71143"/>
    <property type="gene ID" value="GLYMA_02G132600"/>
</dbReference>
<protein>
    <recommendedName>
        <fullName evidence="3">glucan endo-1,3-beta-D-glucosidase</fullName>
        <ecNumber evidence="3">3.2.1.39</ecNumber>
    </recommendedName>
    <alternativeName>
        <fullName evidence="6">(1-&gt;3)-beta-glucan endohydrolase</fullName>
    </alternativeName>
    <alternativeName>
        <fullName evidence="7">Beta-1,3-endoglucanase</fullName>
    </alternativeName>
</protein>
<evidence type="ECO:0000256" key="1">
    <source>
        <dbReference type="ARBA" id="ARBA00000382"/>
    </source>
</evidence>
<comment type="catalytic activity">
    <reaction evidence="1">
        <text>Hydrolysis of (1-&gt;3)-beta-D-glucosidic linkages in (1-&gt;3)-beta-D-glucans.</text>
        <dbReference type="EC" id="3.2.1.39"/>
    </reaction>
</comment>
<comment type="similarity">
    <text evidence="2 8">Belongs to the glycosyl hydrolase 17 family.</text>
</comment>
<evidence type="ECO:0000256" key="8">
    <source>
        <dbReference type="RuleBase" id="RU004335"/>
    </source>
</evidence>
<dbReference type="EMBL" id="CM000835">
    <property type="protein sequence ID" value="KRH71143.1"/>
    <property type="molecule type" value="Genomic_DNA"/>
</dbReference>
<evidence type="ECO:0000313" key="10">
    <source>
        <dbReference type="EnsemblPlants" id="KRH71143"/>
    </source>
</evidence>
<evidence type="ECO:0000256" key="4">
    <source>
        <dbReference type="ARBA" id="ARBA00022801"/>
    </source>
</evidence>
<dbReference type="EC" id="3.2.1.39" evidence="3"/>
<reference evidence="9" key="3">
    <citation type="submission" date="2018-07" db="EMBL/GenBank/DDBJ databases">
        <title>WGS assembly of Glycine max.</title>
        <authorList>
            <person name="Schmutz J."/>
            <person name="Cannon S."/>
            <person name="Schlueter J."/>
            <person name="Ma J."/>
            <person name="Mitros T."/>
            <person name="Nelson W."/>
            <person name="Hyten D."/>
            <person name="Song Q."/>
            <person name="Thelen J."/>
            <person name="Cheng J."/>
            <person name="Xu D."/>
            <person name="Hellsten U."/>
            <person name="May G."/>
            <person name="Yu Y."/>
            <person name="Sakurai T."/>
            <person name="Umezawa T."/>
            <person name="Bhattacharyya M."/>
            <person name="Sandhu D."/>
            <person name="Valliyodan B."/>
            <person name="Lindquist E."/>
            <person name="Peto M."/>
            <person name="Grant D."/>
            <person name="Shu S."/>
            <person name="Goodstein D."/>
            <person name="Barry K."/>
            <person name="Futrell-Griggs M."/>
            <person name="Abernathy B."/>
            <person name="Du J."/>
            <person name="Tian Z."/>
            <person name="Zhu L."/>
            <person name="Gill N."/>
            <person name="Joshi T."/>
            <person name="Libault M."/>
            <person name="Sethuraman A."/>
            <person name="Zhang X."/>
            <person name="Shinozaki K."/>
            <person name="Nguyen H."/>
            <person name="Wing R."/>
            <person name="Cregan P."/>
            <person name="Specht J."/>
            <person name="Grimwood J."/>
            <person name="Rokhsar D."/>
            <person name="Stacey G."/>
            <person name="Shoemaker R."/>
            <person name="Jackson S."/>
        </authorList>
    </citation>
    <scope>NUCLEOTIDE SEQUENCE</scope>
    <source>
        <tissue evidence="9">Callus</tissue>
    </source>
</reference>
<dbReference type="Gene3D" id="3.20.20.80">
    <property type="entry name" value="Glycosidases"/>
    <property type="match status" value="2"/>
</dbReference>
<keyword evidence="5" id="KW-0326">Glycosidase</keyword>
<evidence type="ECO:0000313" key="11">
    <source>
        <dbReference type="Proteomes" id="UP000008827"/>
    </source>
</evidence>
<reference evidence="10" key="2">
    <citation type="submission" date="2018-02" db="UniProtKB">
        <authorList>
            <consortium name="EnsemblPlants"/>
        </authorList>
    </citation>
    <scope>IDENTIFICATION</scope>
    <source>
        <strain evidence="10">Williams 82</strain>
    </source>
</reference>
<dbReference type="InParanoid" id="A0A0R0KWC9"/>
<dbReference type="SUPFAM" id="SSF51445">
    <property type="entry name" value="(Trans)glycosidases"/>
    <property type="match status" value="1"/>
</dbReference>
<dbReference type="Proteomes" id="UP000008827">
    <property type="component" value="Chromosome 2"/>
</dbReference>
<dbReference type="GO" id="GO:0005975">
    <property type="term" value="P:carbohydrate metabolic process"/>
    <property type="evidence" value="ECO:0007669"/>
    <property type="project" value="InterPro"/>
</dbReference>
<gene>
    <name evidence="9" type="ORF">GLYMA_02G132600</name>
</gene>
<dbReference type="InterPro" id="IPR044965">
    <property type="entry name" value="Glyco_hydro_17_plant"/>
</dbReference>
<dbReference type="SMR" id="A0A0R0KWC9"/>
<dbReference type="GO" id="GO:0005886">
    <property type="term" value="C:plasma membrane"/>
    <property type="evidence" value="ECO:0000318"/>
    <property type="project" value="GO_Central"/>
</dbReference>
<name>A0A0R0KWC9_SOYBN</name>